<dbReference type="Gene3D" id="3.40.710.10">
    <property type="entry name" value="DD-peptidase/beta-lactamase superfamily"/>
    <property type="match status" value="1"/>
</dbReference>
<protein>
    <submittedName>
        <fullName evidence="2">Beta-lactamase family protein</fullName>
    </submittedName>
</protein>
<name>A0ABS2ZHD9_9BACL</name>
<reference evidence="2 3" key="1">
    <citation type="submission" date="2021-01" db="EMBL/GenBank/DDBJ databases">
        <title>Genome Sequencing of Type Strains.</title>
        <authorList>
            <person name="Lemaire J.F."/>
            <person name="Inderbitzin P."/>
            <person name="Collins S.B."/>
            <person name="Wespe N."/>
            <person name="Knight-Connoni V."/>
        </authorList>
    </citation>
    <scope>NUCLEOTIDE SEQUENCE [LARGE SCALE GENOMIC DNA]</scope>
    <source>
        <strain evidence="2 3">DSM 14730</strain>
    </source>
</reference>
<comment type="caution">
    <text evidence="2">The sequence shown here is derived from an EMBL/GenBank/DDBJ whole genome shotgun (WGS) entry which is preliminary data.</text>
</comment>
<dbReference type="InterPro" id="IPR012338">
    <property type="entry name" value="Beta-lactam/transpept-like"/>
</dbReference>
<sequence>MEDTHWGKFERFLEKKLEEEHIPGLSIGISQMGKPIFQKGFGYRDYKAKLPVTPETIFGIASVTKSITAVAILELEDRKLLSVHDSIVKHLPELKMNGVKEIEQIKIHHLLSHTTGIPPMERKEEFIRFEEHMAYFAETVIEPLGKPGEYFSYCNDTFLLLGAIIERVTGQSFETYMTERFLHPLGMNRSTFRLEELAEMENVSVPYEYHNKTNTFQETAWPKLGNYKTGGGIRSNVQDLLKYGQYLLGDKTVLNRLADPVYKVGRNTYYGYALNVIPNHFENCTLISHGGGQPGVSSFFGVVPEKNLIAVVLTNVGGIPAGEIWLAAVNAALGIPYNYKRETEPFYDISTETSKGLMGTYQSLEGDRVRFFVEKDTMFMEENEEKKELRASAKDRLVIQNTDRAFQFYLNDDQKTWGVFNGSRMLRKVGE</sequence>
<dbReference type="InterPro" id="IPR001466">
    <property type="entry name" value="Beta-lactam-related"/>
</dbReference>
<feature type="domain" description="Beta-lactamase-related" evidence="1">
    <location>
        <begin position="9"/>
        <end position="318"/>
    </location>
</feature>
<gene>
    <name evidence="2" type="ORF">JYA64_17970</name>
</gene>
<proteinExistence type="predicted"/>
<dbReference type="Proteomes" id="UP001319060">
    <property type="component" value="Unassembled WGS sequence"/>
</dbReference>
<dbReference type="Pfam" id="PF00144">
    <property type="entry name" value="Beta-lactamase"/>
    <property type="match status" value="1"/>
</dbReference>
<dbReference type="SUPFAM" id="SSF56601">
    <property type="entry name" value="beta-lactamase/transpeptidase-like"/>
    <property type="match status" value="1"/>
</dbReference>
<keyword evidence="3" id="KW-1185">Reference proteome</keyword>
<dbReference type="PANTHER" id="PTHR46825:SF9">
    <property type="entry name" value="BETA-LACTAMASE-RELATED DOMAIN-CONTAINING PROTEIN"/>
    <property type="match status" value="1"/>
</dbReference>
<organism evidence="2 3">
    <name type="scientific">Fictibacillus barbaricus</name>
    <dbReference type="NCBI Taxonomy" id="182136"/>
    <lineage>
        <taxon>Bacteria</taxon>
        <taxon>Bacillati</taxon>
        <taxon>Bacillota</taxon>
        <taxon>Bacilli</taxon>
        <taxon>Bacillales</taxon>
        <taxon>Fictibacillaceae</taxon>
        <taxon>Fictibacillus</taxon>
    </lineage>
</organism>
<evidence type="ECO:0000313" key="3">
    <source>
        <dbReference type="Proteomes" id="UP001319060"/>
    </source>
</evidence>
<accession>A0ABS2ZHD9</accession>
<dbReference type="RefSeq" id="WP_188401461.1">
    <property type="nucleotide sequence ID" value="NZ_BMCE01000001.1"/>
</dbReference>
<dbReference type="PANTHER" id="PTHR46825">
    <property type="entry name" value="D-ALANYL-D-ALANINE-CARBOXYPEPTIDASE/ENDOPEPTIDASE AMPH"/>
    <property type="match status" value="1"/>
</dbReference>
<dbReference type="InterPro" id="IPR050491">
    <property type="entry name" value="AmpC-like"/>
</dbReference>
<evidence type="ECO:0000313" key="2">
    <source>
        <dbReference type="EMBL" id="MBN3547201.1"/>
    </source>
</evidence>
<evidence type="ECO:0000259" key="1">
    <source>
        <dbReference type="Pfam" id="PF00144"/>
    </source>
</evidence>
<dbReference type="EMBL" id="JAFHKS010000044">
    <property type="protein sequence ID" value="MBN3547201.1"/>
    <property type="molecule type" value="Genomic_DNA"/>
</dbReference>